<dbReference type="SUPFAM" id="SSF56601">
    <property type="entry name" value="beta-lactamase/transpeptidase-like"/>
    <property type="match status" value="1"/>
</dbReference>
<dbReference type="CDD" id="cd06577">
    <property type="entry name" value="PASTA_pknB"/>
    <property type="match status" value="2"/>
</dbReference>
<name>A0ABN6XPX7_9MICO</name>
<proteinExistence type="predicted"/>
<feature type="region of interest" description="Disordered" evidence="3">
    <location>
        <begin position="489"/>
        <end position="512"/>
    </location>
</feature>
<evidence type="ECO:0000256" key="2">
    <source>
        <dbReference type="ARBA" id="ARBA00022679"/>
    </source>
</evidence>
<dbReference type="SMART" id="SM00740">
    <property type="entry name" value="PASTA"/>
    <property type="match status" value="2"/>
</dbReference>
<dbReference type="Gene3D" id="3.40.710.10">
    <property type="entry name" value="DD-peptidase/beta-lactamase superfamily"/>
    <property type="match status" value="1"/>
</dbReference>
<evidence type="ECO:0000313" key="6">
    <source>
        <dbReference type="Proteomes" id="UP001321498"/>
    </source>
</evidence>
<dbReference type="InterPro" id="IPR005543">
    <property type="entry name" value="PASTA_dom"/>
</dbReference>
<feature type="domain" description="PASTA" evidence="4">
    <location>
        <begin position="389"/>
        <end position="452"/>
    </location>
</feature>
<dbReference type="Proteomes" id="UP001321498">
    <property type="component" value="Chromosome"/>
</dbReference>
<accession>A0ABN6XPX7</accession>
<dbReference type="Pfam" id="PF00905">
    <property type="entry name" value="Transpeptidase"/>
    <property type="match status" value="1"/>
</dbReference>
<keyword evidence="6" id="KW-1185">Reference proteome</keyword>
<evidence type="ECO:0000313" key="5">
    <source>
        <dbReference type="EMBL" id="BDZ47069.1"/>
    </source>
</evidence>
<evidence type="ECO:0000259" key="4">
    <source>
        <dbReference type="PROSITE" id="PS51178"/>
    </source>
</evidence>
<dbReference type="Gene3D" id="3.30.10.20">
    <property type="match status" value="2"/>
</dbReference>
<dbReference type="EMBL" id="AP027731">
    <property type="protein sequence ID" value="BDZ47069.1"/>
    <property type="molecule type" value="Genomic_DNA"/>
</dbReference>
<organism evidence="5 6">
    <name type="scientific">Naasia aerilata</name>
    <dbReference type="NCBI Taxonomy" id="1162966"/>
    <lineage>
        <taxon>Bacteria</taxon>
        <taxon>Bacillati</taxon>
        <taxon>Actinomycetota</taxon>
        <taxon>Actinomycetes</taxon>
        <taxon>Micrococcales</taxon>
        <taxon>Microbacteriaceae</taxon>
        <taxon>Naasia</taxon>
    </lineage>
</organism>
<evidence type="ECO:0000256" key="1">
    <source>
        <dbReference type="ARBA" id="ARBA00022676"/>
    </source>
</evidence>
<keyword evidence="2" id="KW-0808">Transferase</keyword>
<protein>
    <recommendedName>
        <fullName evidence="4">PASTA domain-containing protein</fullName>
    </recommendedName>
</protein>
<sequence length="523" mass="54005">MTSGYSVYTTLDMDLQTAAQWAINDNVPKAMDGVDIGSISVTVQPGTGRVLAMAQNKDYSDDPSVLETTPTATAVNYNTDEDYGGSNGFQPGSTFKMFTLLEWLKEGHGLNETVDARRRTSGWGTFKNSCQGGTVTAASDWNPRNDEGGNGGTWTALYNTVNSENTGFIAMAKQLDLCGIDQTAEALGVHRANLLRDDDGNLVLNAEGKPQYSPMVQDPSFVLGTNEIAPLSMAAAYAGVAAGGKYCTPIAIDKIVAPNGSEVPVPPVTCTQAIDPNVAAGATFALQQAFRGGTGAPSAARLDRNVPAFTKTGTTDDAWATWITGGTTKAVTAVGVFNVSGHVNLRELDLPAGEAATLRHKIWPRVMQVAVDKWGGDPFPSPSGQVVSGKRVPVPSVAGLSFADAKAKLEGAGFGVEDGGQQDSNAAVGTVIGTSPSGDATPGALISVYTSNGALFTVPDAVSGKNSFAEAKATLANFGFANVQENCQVDPAGTGKPEAQDPPAGSAGKADTVITITTKKPAC</sequence>
<dbReference type="RefSeq" id="WP_286277021.1">
    <property type="nucleotide sequence ID" value="NZ_AP027731.1"/>
</dbReference>
<dbReference type="InterPro" id="IPR012338">
    <property type="entry name" value="Beta-lactam/transpept-like"/>
</dbReference>
<dbReference type="InterPro" id="IPR050396">
    <property type="entry name" value="Glycosyltr_51/Transpeptidase"/>
</dbReference>
<keyword evidence="1" id="KW-0328">Glycosyltransferase</keyword>
<gene>
    <name evidence="5" type="ORF">GCM10025866_29780</name>
</gene>
<dbReference type="PROSITE" id="PS51178">
    <property type="entry name" value="PASTA"/>
    <property type="match status" value="2"/>
</dbReference>
<dbReference type="PANTHER" id="PTHR32282:SF33">
    <property type="entry name" value="PEPTIDOGLYCAN GLYCOSYLTRANSFERASE"/>
    <property type="match status" value="1"/>
</dbReference>
<reference evidence="6" key="1">
    <citation type="journal article" date="2019" name="Int. J. Syst. Evol. Microbiol.">
        <title>The Global Catalogue of Microorganisms (GCM) 10K type strain sequencing project: providing services to taxonomists for standard genome sequencing and annotation.</title>
        <authorList>
            <consortium name="The Broad Institute Genomics Platform"/>
            <consortium name="The Broad Institute Genome Sequencing Center for Infectious Disease"/>
            <person name="Wu L."/>
            <person name="Ma J."/>
        </authorList>
    </citation>
    <scope>NUCLEOTIDE SEQUENCE [LARGE SCALE GENOMIC DNA]</scope>
    <source>
        <strain evidence="6">NBRC 108725</strain>
    </source>
</reference>
<dbReference type="Pfam" id="PF03793">
    <property type="entry name" value="PASTA"/>
    <property type="match status" value="1"/>
</dbReference>
<dbReference type="InterPro" id="IPR001460">
    <property type="entry name" value="PCN-bd_Tpept"/>
</dbReference>
<feature type="domain" description="PASTA" evidence="4">
    <location>
        <begin position="453"/>
        <end position="520"/>
    </location>
</feature>
<dbReference type="PANTHER" id="PTHR32282">
    <property type="entry name" value="BINDING PROTEIN TRANSPEPTIDASE, PUTATIVE-RELATED"/>
    <property type="match status" value="1"/>
</dbReference>
<evidence type="ECO:0000256" key="3">
    <source>
        <dbReference type="SAM" id="MobiDB-lite"/>
    </source>
</evidence>